<gene>
    <name evidence="1" type="ORF">CPLFYP93_02647</name>
</gene>
<dbReference type="EMBL" id="CACRTV010000062">
    <property type="protein sequence ID" value="VYU53822.1"/>
    <property type="molecule type" value="Genomic_DNA"/>
</dbReference>
<dbReference type="AlphaFoldDB" id="A0A6N3FNQ5"/>
<reference evidence="1" key="1">
    <citation type="submission" date="2019-11" db="EMBL/GenBank/DDBJ databases">
        <authorList>
            <person name="Feng L."/>
        </authorList>
    </citation>
    <scope>NUCLEOTIDE SEQUENCE</scope>
    <source>
        <strain evidence="1">CParaputrificumLFYP93</strain>
    </source>
</reference>
<sequence length="56" mass="6758">MKMYEYKVEHISFDLKTTFSEEEIENKVLEKLNSLGREGWELCAADKDHFYLKKEI</sequence>
<organism evidence="1">
    <name type="scientific">Clostridium paraputrificum</name>
    <dbReference type="NCBI Taxonomy" id="29363"/>
    <lineage>
        <taxon>Bacteria</taxon>
        <taxon>Bacillati</taxon>
        <taxon>Bacillota</taxon>
        <taxon>Clostridia</taxon>
        <taxon>Eubacteriales</taxon>
        <taxon>Clostridiaceae</taxon>
        <taxon>Clostridium</taxon>
    </lineage>
</organism>
<name>A0A6N3FNQ5_9CLOT</name>
<proteinExistence type="predicted"/>
<protein>
    <recommendedName>
        <fullName evidence="2">DUF4177 domain-containing protein</fullName>
    </recommendedName>
</protein>
<evidence type="ECO:0008006" key="2">
    <source>
        <dbReference type="Google" id="ProtNLM"/>
    </source>
</evidence>
<dbReference type="RefSeq" id="WP_156562045.1">
    <property type="nucleotide sequence ID" value="NZ_CACRTV010000062.1"/>
</dbReference>
<evidence type="ECO:0000313" key="1">
    <source>
        <dbReference type="EMBL" id="VYU53822.1"/>
    </source>
</evidence>
<accession>A0A6N3FNQ5</accession>